<proteinExistence type="inferred from homology"/>
<keyword evidence="7" id="KW-0479">Metal-binding</keyword>
<keyword evidence="10" id="KW-0560">Oxidoreductase</keyword>
<accession>A0A377FWV9</accession>
<feature type="transmembrane region" description="Helical" evidence="8">
    <location>
        <begin position="295"/>
        <end position="322"/>
    </location>
</feature>
<keyword evidence="3 7" id="KW-0812">Transmembrane</keyword>
<keyword evidence="7" id="KW-0813">Transport</keyword>
<keyword evidence="4 7" id="KW-0249">Electron transport</keyword>
<dbReference type="Proteomes" id="UP000254060">
    <property type="component" value="Unassembled WGS sequence"/>
</dbReference>
<feature type="transmembrane region" description="Helical" evidence="8">
    <location>
        <begin position="186"/>
        <end position="210"/>
    </location>
</feature>
<keyword evidence="2 7" id="KW-0679">Respiratory chain</keyword>
<protein>
    <submittedName>
        <fullName evidence="10">Cytochrome c oxidase subunit 1</fullName>
        <ecNumber evidence="10">1.9.3.1</ecNumber>
    </submittedName>
</protein>
<evidence type="ECO:0000256" key="8">
    <source>
        <dbReference type="SAM" id="Phobius"/>
    </source>
</evidence>
<dbReference type="PROSITE" id="PS00077">
    <property type="entry name" value="COX1_CUB"/>
    <property type="match status" value="1"/>
</dbReference>
<dbReference type="SUPFAM" id="SSF81442">
    <property type="entry name" value="Cytochrome c oxidase subunit I-like"/>
    <property type="match status" value="1"/>
</dbReference>
<dbReference type="PRINTS" id="PR01165">
    <property type="entry name" value="CYCOXIDASEI"/>
</dbReference>
<dbReference type="GO" id="GO:0016491">
    <property type="term" value="F:oxidoreductase activity"/>
    <property type="evidence" value="ECO:0007669"/>
    <property type="project" value="UniProtKB-KW"/>
</dbReference>
<evidence type="ECO:0000256" key="2">
    <source>
        <dbReference type="ARBA" id="ARBA00022660"/>
    </source>
</evidence>
<dbReference type="Gene3D" id="1.20.210.10">
    <property type="entry name" value="Cytochrome c oxidase-like, subunit I domain"/>
    <property type="match status" value="1"/>
</dbReference>
<evidence type="ECO:0000313" key="10">
    <source>
        <dbReference type="EMBL" id="STO09054.1"/>
    </source>
</evidence>
<feature type="transmembrane region" description="Helical" evidence="8">
    <location>
        <begin position="230"/>
        <end position="253"/>
    </location>
</feature>
<organism evidence="10 11">
    <name type="scientific">Exiguobacterium aurantiacum</name>
    <dbReference type="NCBI Taxonomy" id="33987"/>
    <lineage>
        <taxon>Bacteria</taxon>
        <taxon>Bacillati</taxon>
        <taxon>Bacillota</taxon>
        <taxon>Bacilli</taxon>
        <taxon>Bacillales</taxon>
        <taxon>Bacillales Family XII. Incertae Sedis</taxon>
        <taxon>Exiguobacterium</taxon>
    </lineage>
</organism>
<sequence>MNDVASKLKQWEMERGVPVPSIGVKEARLAYAHVVISVLAVLIGALAGLMQTLIRTGIIPEVFGYYQLLTAHGIMLGLVFTTMFIIGLLYALLAKSFGRFESFPTRVAWLGFWMIIAGAVLVTIMVLANKATVLYTFYAPLMADPIFYVGLVLFVVGTWLSAFAMFRMYADYKRENPGVHPPLPAFMSIMTMLLWVIATLGVAGTILFQLLPLSLGWKDTVGIELSRTLFWYFGHPLVYFWLMPAYIVWYTVVPKVIGGKIFSDALARMAFLLFLLFSFPVGFHHQLTEPGIDPFWKFVQVILTFLVVIPSFMTAFSLFATFELRGRALGARGLFGWVKKMPYGDVRFLAPFVGMLFFIPAGAGGIINASHQLNAMVHNTLWVTGHFHITVGTAVALTFFGTAYWLVPVLRGRTLTKAMNRLGLIQAGTWAFGMAIMSYAMHISGLQGNPRRTGPATYFSDALTREWIPYHMAMAIGGTILLISVLIFVYSMFNLSFLAPKGEEEFPLAETEEAAMETPRFFENWKLWITVTFVLIAFAYTIPIWHLIESAPPGARGWVLW</sequence>
<evidence type="ECO:0000256" key="6">
    <source>
        <dbReference type="ARBA" id="ARBA00023136"/>
    </source>
</evidence>
<dbReference type="SMR" id="A0A377FWV9"/>
<feature type="transmembrane region" description="Helical" evidence="8">
    <location>
        <begin position="468"/>
        <end position="493"/>
    </location>
</feature>
<name>A0A377FWV9_9BACL</name>
<evidence type="ECO:0000256" key="7">
    <source>
        <dbReference type="RuleBase" id="RU000370"/>
    </source>
</evidence>
<dbReference type="EC" id="1.9.3.1" evidence="10"/>
<reference evidence="10 11" key="1">
    <citation type="submission" date="2018-06" db="EMBL/GenBank/DDBJ databases">
        <authorList>
            <consortium name="Pathogen Informatics"/>
            <person name="Doyle S."/>
        </authorList>
    </citation>
    <scope>NUCLEOTIDE SEQUENCE [LARGE SCALE GENOMIC DNA]</scope>
    <source>
        <strain evidence="10 11">NCTC13163</strain>
    </source>
</reference>
<feature type="domain" description="Cytochrome oxidase subunit I profile" evidence="9">
    <location>
        <begin position="11"/>
        <end position="493"/>
    </location>
</feature>
<evidence type="ECO:0000256" key="5">
    <source>
        <dbReference type="ARBA" id="ARBA00022989"/>
    </source>
</evidence>
<feature type="transmembrane region" description="Helical" evidence="8">
    <location>
        <begin position="348"/>
        <end position="367"/>
    </location>
</feature>
<dbReference type="OrthoDB" id="9764568at2"/>
<evidence type="ECO:0000259" key="9">
    <source>
        <dbReference type="PROSITE" id="PS50855"/>
    </source>
</evidence>
<dbReference type="EMBL" id="UGGP01000001">
    <property type="protein sequence ID" value="STO09054.1"/>
    <property type="molecule type" value="Genomic_DNA"/>
</dbReference>
<evidence type="ECO:0000256" key="3">
    <source>
        <dbReference type="ARBA" id="ARBA00022692"/>
    </source>
</evidence>
<dbReference type="InterPro" id="IPR023616">
    <property type="entry name" value="Cyt_c_oxase-like_su1_dom"/>
</dbReference>
<keyword evidence="6 8" id="KW-0472">Membrane</keyword>
<dbReference type="InterPro" id="IPR023615">
    <property type="entry name" value="Cyt_c_Oxase_su1_BS"/>
</dbReference>
<dbReference type="GO" id="GO:0004129">
    <property type="term" value="F:cytochrome-c oxidase activity"/>
    <property type="evidence" value="ECO:0007669"/>
    <property type="project" value="InterPro"/>
</dbReference>
<feature type="transmembrane region" description="Helical" evidence="8">
    <location>
        <begin position="387"/>
        <end position="410"/>
    </location>
</feature>
<keyword evidence="7" id="KW-0349">Heme</keyword>
<feature type="transmembrane region" description="Helical" evidence="8">
    <location>
        <begin position="106"/>
        <end position="126"/>
    </location>
</feature>
<feature type="transmembrane region" description="Helical" evidence="8">
    <location>
        <begin position="422"/>
        <end position="441"/>
    </location>
</feature>
<dbReference type="RefSeq" id="WP_034799259.1">
    <property type="nucleotide sequence ID" value="NZ_UGGP01000001.1"/>
</dbReference>
<dbReference type="GO" id="GO:0020037">
    <property type="term" value="F:heme binding"/>
    <property type="evidence" value="ECO:0007669"/>
    <property type="project" value="InterPro"/>
</dbReference>
<dbReference type="PANTHER" id="PTHR10422">
    <property type="entry name" value="CYTOCHROME C OXIDASE SUBUNIT 1"/>
    <property type="match status" value="1"/>
</dbReference>
<evidence type="ECO:0000313" key="11">
    <source>
        <dbReference type="Proteomes" id="UP000254060"/>
    </source>
</evidence>
<dbReference type="AlphaFoldDB" id="A0A377FWV9"/>
<dbReference type="InterPro" id="IPR033943">
    <property type="entry name" value="Ba3-like_Oxidase_I"/>
</dbReference>
<dbReference type="PROSITE" id="PS50855">
    <property type="entry name" value="COX1"/>
    <property type="match status" value="1"/>
</dbReference>
<keyword evidence="5 8" id="KW-1133">Transmembrane helix</keyword>
<dbReference type="STRING" id="1397694.GCA_000702585_02935"/>
<gene>
    <name evidence="10" type="primary">cbaA</name>
    <name evidence="10" type="ORF">NCTC13163_02449</name>
</gene>
<dbReference type="Pfam" id="PF00115">
    <property type="entry name" value="COX1"/>
    <property type="match status" value="1"/>
</dbReference>
<dbReference type="CDD" id="cd01660">
    <property type="entry name" value="ba3-like_Oxidase_I"/>
    <property type="match status" value="1"/>
</dbReference>
<dbReference type="GO" id="GO:0016020">
    <property type="term" value="C:membrane"/>
    <property type="evidence" value="ECO:0007669"/>
    <property type="project" value="UniProtKB-SubCell"/>
</dbReference>
<feature type="transmembrane region" description="Helical" evidence="8">
    <location>
        <begin position="265"/>
        <end position="283"/>
    </location>
</feature>
<dbReference type="PANTHER" id="PTHR10422:SF40">
    <property type="entry name" value="CYTOCHROME C OXIDASE SUBUNIT I"/>
    <property type="match status" value="1"/>
</dbReference>
<feature type="transmembrane region" description="Helical" evidence="8">
    <location>
        <begin position="146"/>
        <end position="166"/>
    </location>
</feature>
<feature type="transmembrane region" description="Helical" evidence="8">
    <location>
        <begin position="30"/>
        <end position="54"/>
    </location>
</feature>
<dbReference type="InterPro" id="IPR000883">
    <property type="entry name" value="Cyt_C_Oxase_1"/>
</dbReference>
<comment type="subcellular location">
    <subcellularLocation>
        <location evidence="1">Membrane</location>
        <topology evidence="1">Multi-pass membrane protein</topology>
    </subcellularLocation>
</comment>
<evidence type="ECO:0000256" key="4">
    <source>
        <dbReference type="ARBA" id="ARBA00022982"/>
    </source>
</evidence>
<evidence type="ECO:0000256" key="1">
    <source>
        <dbReference type="ARBA" id="ARBA00004141"/>
    </source>
</evidence>
<comment type="similarity">
    <text evidence="7">Belongs to the heme-copper respiratory oxidase family.</text>
</comment>
<dbReference type="GO" id="GO:0009060">
    <property type="term" value="P:aerobic respiration"/>
    <property type="evidence" value="ECO:0007669"/>
    <property type="project" value="InterPro"/>
</dbReference>
<keyword evidence="7" id="KW-0408">Iron</keyword>
<dbReference type="InterPro" id="IPR036927">
    <property type="entry name" value="Cyt_c_oxase-like_su1_sf"/>
</dbReference>
<feature type="transmembrane region" description="Helical" evidence="8">
    <location>
        <begin position="527"/>
        <end position="548"/>
    </location>
</feature>
<feature type="transmembrane region" description="Helical" evidence="8">
    <location>
        <begin position="74"/>
        <end position="94"/>
    </location>
</feature>